<dbReference type="Proteomes" id="UP000694415">
    <property type="component" value="Unplaced"/>
</dbReference>
<dbReference type="PANTHER" id="PTHR21462:SF2">
    <property type="entry name" value="CELL SURFACE GLYCOPROTEIN CD200 RECEPTOR 2"/>
    <property type="match status" value="1"/>
</dbReference>
<dbReference type="AlphaFoldDB" id="A0A8C6GBM8"/>
<reference evidence="13" key="1">
    <citation type="submission" date="2025-08" db="UniProtKB">
        <authorList>
            <consortium name="Ensembl"/>
        </authorList>
    </citation>
    <scope>IDENTIFICATION</scope>
</reference>
<dbReference type="SMART" id="SM00409">
    <property type="entry name" value="IG"/>
    <property type="match status" value="1"/>
</dbReference>
<feature type="transmembrane region" description="Helical" evidence="10">
    <location>
        <begin position="239"/>
        <end position="259"/>
    </location>
</feature>
<name>A0A8C6GBM8_MUSSI</name>
<evidence type="ECO:0000256" key="3">
    <source>
        <dbReference type="ARBA" id="ARBA00022692"/>
    </source>
</evidence>
<dbReference type="GeneTree" id="ENSGT00390000014496"/>
<dbReference type="Ensembl" id="ENSMSIT00000004318.1">
    <property type="protein sequence ID" value="ENSMSIP00000003422.1"/>
    <property type="gene ID" value="ENSMSIG00000003145.1"/>
</dbReference>
<evidence type="ECO:0000256" key="1">
    <source>
        <dbReference type="ARBA" id="ARBA00004479"/>
    </source>
</evidence>
<proteinExistence type="inferred from homology"/>
<dbReference type="InterPro" id="IPR040012">
    <property type="entry name" value="CD200R"/>
</dbReference>
<dbReference type="PROSITE" id="PS51257">
    <property type="entry name" value="PROKAR_LIPOPROTEIN"/>
    <property type="match status" value="1"/>
</dbReference>
<comment type="similarity">
    <text evidence="2">Belongs to the CD200R family.</text>
</comment>
<evidence type="ECO:0000256" key="10">
    <source>
        <dbReference type="SAM" id="Phobius"/>
    </source>
</evidence>
<sequence length="325" mass="35432">MFCFWRTSALAVLLIWGVFVAGSSCTDKNQTIQNNSSSLLTQVNTTVSVQMGTKALLCCFSIPLTKAVLITWIIKLRDLSSCTIAYKVDTKTNETSCLDRNITWASTPDHNPDLQISAVTLQHEGTYICEIVTPEGNFEKNYDLQVLVTPEVTYFPEKNRSAVCEAMAGKPAAQISWTPDGDCVTKSESHSNGTVTVRSTCHWEQNNVSAVSCVVSHLTGNQSLSIELSGGGDPLLRSYIPYIIPSIFILIIIGCICLLKISGFRKSKLAKSEATSAVEEDEMQPYASYTEKSNPLYDTVTKVEAFPVSQGEVNGTDCLTLAIGI</sequence>
<keyword evidence="3 10" id="KW-0812">Transmembrane</keyword>
<dbReference type="GO" id="GO:0038023">
    <property type="term" value="F:signaling receptor activity"/>
    <property type="evidence" value="ECO:0007669"/>
    <property type="project" value="Ensembl"/>
</dbReference>
<keyword evidence="4 11" id="KW-0732">Signal</keyword>
<evidence type="ECO:0000313" key="14">
    <source>
        <dbReference type="Proteomes" id="UP000694415"/>
    </source>
</evidence>
<dbReference type="InterPro" id="IPR013106">
    <property type="entry name" value="Ig_V-set"/>
</dbReference>
<evidence type="ECO:0000259" key="12">
    <source>
        <dbReference type="PROSITE" id="PS50835"/>
    </source>
</evidence>
<accession>A0A8C6GBM8</accession>
<dbReference type="SUPFAM" id="SSF48726">
    <property type="entry name" value="Immunoglobulin"/>
    <property type="match status" value="2"/>
</dbReference>
<keyword evidence="14" id="KW-1185">Reference proteome</keyword>
<evidence type="ECO:0000256" key="9">
    <source>
        <dbReference type="ARBA" id="ARBA00023180"/>
    </source>
</evidence>
<comment type="subcellular location">
    <subcellularLocation>
        <location evidence="1">Membrane</location>
        <topology evidence="1">Single-pass type I membrane protein</topology>
    </subcellularLocation>
</comment>
<dbReference type="Pfam" id="PF08205">
    <property type="entry name" value="C2-set_2"/>
    <property type="match status" value="1"/>
</dbReference>
<dbReference type="CDD" id="cd20985">
    <property type="entry name" value="IgV_CD200R-like"/>
    <property type="match status" value="1"/>
</dbReference>
<dbReference type="InterPro" id="IPR036179">
    <property type="entry name" value="Ig-like_dom_sf"/>
</dbReference>
<dbReference type="GO" id="GO:0150077">
    <property type="term" value="P:regulation of neuroinflammatory response"/>
    <property type="evidence" value="ECO:0007669"/>
    <property type="project" value="InterPro"/>
</dbReference>
<dbReference type="FunFam" id="2.60.40.10:FF:000769">
    <property type="entry name" value="Cell surface glycoprotein CD200 receptor 1"/>
    <property type="match status" value="1"/>
</dbReference>
<evidence type="ECO:0000256" key="7">
    <source>
        <dbReference type="ARBA" id="ARBA00023157"/>
    </source>
</evidence>
<protein>
    <submittedName>
        <fullName evidence="13">CD200 receptor 1</fullName>
    </submittedName>
</protein>
<evidence type="ECO:0000256" key="5">
    <source>
        <dbReference type="ARBA" id="ARBA00022989"/>
    </source>
</evidence>
<dbReference type="FunFam" id="2.60.40.10:FF:000584">
    <property type="entry name" value="Cell surface glycoprotein CD200 receptor 1"/>
    <property type="match status" value="1"/>
</dbReference>
<reference evidence="13" key="2">
    <citation type="submission" date="2025-09" db="UniProtKB">
        <authorList>
            <consortium name="Ensembl"/>
        </authorList>
    </citation>
    <scope>IDENTIFICATION</scope>
</reference>
<dbReference type="InterPro" id="IPR013162">
    <property type="entry name" value="CD80_C2-set"/>
</dbReference>
<dbReference type="GO" id="GO:0009897">
    <property type="term" value="C:external side of plasma membrane"/>
    <property type="evidence" value="ECO:0007669"/>
    <property type="project" value="Ensembl"/>
</dbReference>
<feature type="chain" id="PRO_5034326736" evidence="11">
    <location>
        <begin position="26"/>
        <end position="325"/>
    </location>
</feature>
<organism evidence="13 14">
    <name type="scientific">Mus spicilegus</name>
    <name type="common">Mound-building mouse</name>
    <dbReference type="NCBI Taxonomy" id="10103"/>
    <lineage>
        <taxon>Eukaryota</taxon>
        <taxon>Metazoa</taxon>
        <taxon>Chordata</taxon>
        <taxon>Craniata</taxon>
        <taxon>Vertebrata</taxon>
        <taxon>Euteleostomi</taxon>
        <taxon>Mammalia</taxon>
        <taxon>Eutheria</taxon>
        <taxon>Euarchontoglires</taxon>
        <taxon>Glires</taxon>
        <taxon>Rodentia</taxon>
        <taxon>Myomorpha</taxon>
        <taxon>Muroidea</taxon>
        <taxon>Muridae</taxon>
        <taxon>Murinae</taxon>
        <taxon>Mus</taxon>
        <taxon>Mus</taxon>
    </lineage>
</organism>
<dbReference type="InterPro" id="IPR003599">
    <property type="entry name" value="Ig_sub"/>
</dbReference>
<keyword evidence="6 10" id="KW-0472">Membrane</keyword>
<dbReference type="InterPro" id="IPR007110">
    <property type="entry name" value="Ig-like_dom"/>
</dbReference>
<feature type="signal peptide" evidence="11">
    <location>
        <begin position="1"/>
        <end position="25"/>
    </location>
</feature>
<evidence type="ECO:0000256" key="8">
    <source>
        <dbReference type="ARBA" id="ARBA00023170"/>
    </source>
</evidence>
<dbReference type="Pfam" id="PF07686">
    <property type="entry name" value="V-set"/>
    <property type="match status" value="1"/>
</dbReference>
<keyword evidence="9" id="KW-0325">Glycoprotein</keyword>
<evidence type="ECO:0000256" key="4">
    <source>
        <dbReference type="ARBA" id="ARBA00022729"/>
    </source>
</evidence>
<evidence type="ECO:0000256" key="6">
    <source>
        <dbReference type="ARBA" id="ARBA00023136"/>
    </source>
</evidence>
<feature type="domain" description="Ig-like" evidence="12">
    <location>
        <begin position="112"/>
        <end position="229"/>
    </location>
</feature>
<dbReference type="InterPro" id="IPR013783">
    <property type="entry name" value="Ig-like_fold"/>
</dbReference>
<dbReference type="PROSITE" id="PS50835">
    <property type="entry name" value="IG_LIKE"/>
    <property type="match status" value="1"/>
</dbReference>
<keyword evidence="5 10" id="KW-1133">Transmembrane helix</keyword>
<dbReference type="Gene3D" id="2.60.40.10">
    <property type="entry name" value="Immunoglobulins"/>
    <property type="match status" value="2"/>
</dbReference>
<evidence type="ECO:0000256" key="2">
    <source>
        <dbReference type="ARBA" id="ARBA00008215"/>
    </source>
</evidence>
<evidence type="ECO:0000313" key="13">
    <source>
        <dbReference type="Ensembl" id="ENSMSIP00000003422.1"/>
    </source>
</evidence>
<evidence type="ECO:0000256" key="11">
    <source>
        <dbReference type="SAM" id="SignalP"/>
    </source>
</evidence>
<dbReference type="PANTHER" id="PTHR21462">
    <property type="entry name" value="CELL SURFACE GLYCOPROTEIN OX2 RECEPTOR PRECURSOR"/>
    <property type="match status" value="1"/>
</dbReference>
<keyword evidence="8" id="KW-0675">Receptor</keyword>
<keyword evidence="7" id="KW-1015">Disulfide bond</keyword>